<dbReference type="Pfam" id="PF07566">
    <property type="entry name" value="DUF1543"/>
    <property type="match status" value="1"/>
</dbReference>
<comment type="caution">
    <text evidence="2">The sequence shown here is derived from an EMBL/GenBank/DDBJ whole genome shotgun (WGS) entry which is preliminary data.</text>
</comment>
<dbReference type="EMBL" id="JAZDQU010000001">
    <property type="protein sequence ID" value="MEE1884285.1"/>
    <property type="molecule type" value="Genomic_DNA"/>
</dbReference>
<evidence type="ECO:0000313" key="3">
    <source>
        <dbReference type="Proteomes" id="UP001337681"/>
    </source>
</evidence>
<dbReference type="RefSeq" id="WP_330145202.1">
    <property type="nucleotide sequence ID" value="NZ_JAZDQU010000001.1"/>
</dbReference>
<name>A0ABU7GYX0_9SPHI</name>
<organism evidence="2 3">
    <name type="scientific">Pedobacter flavus</name>
    <dbReference type="NCBI Taxonomy" id="3113906"/>
    <lineage>
        <taxon>Bacteria</taxon>
        <taxon>Pseudomonadati</taxon>
        <taxon>Bacteroidota</taxon>
        <taxon>Sphingobacteriia</taxon>
        <taxon>Sphingobacteriales</taxon>
        <taxon>Sphingobacteriaceae</taxon>
        <taxon>Pedobacter</taxon>
    </lineage>
</organism>
<dbReference type="InterPro" id="IPR011440">
    <property type="entry name" value="DUF1543"/>
</dbReference>
<dbReference type="Proteomes" id="UP001337681">
    <property type="component" value="Unassembled WGS sequence"/>
</dbReference>
<reference evidence="2 3" key="1">
    <citation type="submission" date="2024-01" db="EMBL/GenBank/DDBJ databases">
        <title>Pedobacter sp. nov., isolated from oil-contaminated soil.</title>
        <authorList>
            <person name="Le N.T.T."/>
        </authorList>
    </citation>
    <scope>NUCLEOTIDE SEQUENCE [LARGE SCALE GENOMIC DNA]</scope>
    <source>
        <strain evidence="2 3">VNH31</strain>
    </source>
</reference>
<protein>
    <submittedName>
        <fullName evidence="2">DUF1543 domain-containing protein</fullName>
    </submittedName>
</protein>
<keyword evidence="3" id="KW-1185">Reference proteome</keyword>
<evidence type="ECO:0000259" key="1">
    <source>
        <dbReference type="Pfam" id="PF07566"/>
    </source>
</evidence>
<accession>A0ABU7GYX0</accession>
<feature type="domain" description="DUF1543" evidence="1">
    <location>
        <begin position="21"/>
        <end position="71"/>
    </location>
</feature>
<evidence type="ECO:0000313" key="2">
    <source>
        <dbReference type="EMBL" id="MEE1884285.1"/>
    </source>
</evidence>
<dbReference type="Gene3D" id="3.10.20.10">
    <property type="match status" value="2"/>
</dbReference>
<proteinExistence type="predicted"/>
<sequence>MDNQSTNLFMVLVGCKPSGRFTEQHDIFFGAGKKLVDLKSDLIDFWPEVQGDLHVDAWRCVRFVDNYEVKLETFPQVERPVNLYFINLGGYKPGYFGEPHFMMLVAANNKAEAIKRAKETEFYTSMGFPGAVSHIDDKYALDVDDIYELEEVLNPNFKSRFYIHLNEVQNPLIDEINLGYLPLKKLS</sequence>
<gene>
    <name evidence="2" type="ORF">VRU49_02520</name>
</gene>